<protein>
    <submittedName>
        <fullName evidence="2">DinB family protein</fullName>
    </submittedName>
</protein>
<sequence>MSAATDLIDRYALGPSTLEYAVYGLSEEHLRARPGPGLWSLAELVSHLADSDAVASDRMKRVIAEPEPTLLAYDENAWNDRLRMQEAPLDQAVALFAANRRWTERILRNCTDADFARAGNHTEKGRVTLAELVAMYVGHLDYHLKFLYGKRANLGVAIQPRYTYPIV</sequence>
<dbReference type="EMBL" id="JARRAG010000001">
    <property type="protein sequence ID" value="MDG3003764.1"/>
    <property type="molecule type" value="Genomic_DNA"/>
</dbReference>
<organism evidence="2 3">
    <name type="scientific">Paludisphaera mucosa</name>
    <dbReference type="NCBI Taxonomy" id="3030827"/>
    <lineage>
        <taxon>Bacteria</taxon>
        <taxon>Pseudomonadati</taxon>
        <taxon>Planctomycetota</taxon>
        <taxon>Planctomycetia</taxon>
        <taxon>Isosphaerales</taxon>
        <taxon>Isosphaeraceae</taxon>
        <taxon>Paludisphaera</taxon>
    </lineage>
</organism>
<accession>A0ABT6F8A3</accession>
<dbReference type="SUPFAM" id="SSF109854">
    <property type="entry name" value="DinB/YfiT-like putative metalloenzymes"/>
    <property type="match status" value="1"/>
</dbReference>
<reference evidence="2 3" key="1">
    <citation type="submission" date="2023-03" db="EMBL/GenBank/DDBJ databases">
        <title>Paludisphaera mucosa sp. nov. a novel planctomycete from northern fen.</title>
        <authorList>
            <person name="Ivanova A."/>
        </authorList>
    </citation>
    <scope>NUCLEOTIDE SEQUENCE [LARGE SCALE GENOMIC DNA]</scope>
    <source>
        <strain evidence="2 3">Pla2</strain>
    </source>
</reference>
<proteinExistence type="predicted"/>
<gene>
    <name evidence="2" type="ORF">PZE19_08280</name>
</gene>
<dbReference type="InterPro" id="IPR024775">
    <property type="entry name" value="DinB-like"/>
</dbReference>
<dbReference type="Pfam" id="PF12867">
    <property type="entry name" value="DinB_2"/>
    <property type="match status" value="1"/>
</dbReference>
<feature type="domain" description="DinB-like" evidence="1">
    <location>
        <begin position="15"/>
        <end position="145"/>
    </location>
</feature>
<dbReference type="InterPro" id="IPR034660">
    <property type="entry name" value="DinB/YfiT-like"/>
</dbReference>
<dbReference type="Proteomes" id="UP001216907">
    <property type="component" value="Unassembled WGS sequence"/>
</dbReference>
<dbReference type="Gene3D" id="1.20.120.450">
    <property type="entry name" value="dinb family like domain"/>
    <property type="match status" value="1"/>
</dbReference>
<evidence type="ECO:0000313" key="2">
    <source>
        <dbReference type="EMBL" id="MDG3003764.1"/>
    </source>
</evidence>
<keyword evidence="3" id="KW-1185">Reference proteome</keyword>
<evidence type="ECO:0000259" key="1">
    <source>
        <dbReference type="Pfam" id="PF12867"/>
    </source>
</evidence>
<comment type="caution">
    <text evidence="2">The sequence shown here is derived from an EMBL/GenBank/DDBJ whole genome shotgun (WGS) entry which is preliminary data.</text>
</comment>
<name>A0ABT6F8A3_9BACT</name>
<dbReference type="RefSeq" id="WP_277860113.1">
    <property type="nucleotide sequence ID" value="NZ_JARRAG010000001.1"/>
</dbReference>
<evidence type="ECO:0000313" key="3">
    <source>
        <dbReference type="Proteomes" id="UP001216907"/>
    </source>
</evidence>